<keyword evidence="3" id="KW-1185">Reference proteome</keyword>
<feature type="chain" id="PRO_5020728049" evidence="1">
    <location>
        <begin position="21"/>
        <end position="156"/>
    </location>
</feature>
<comment type="caution">
    <text evidence="2">The sequence shown here is derived from an EMBL/GenBank/DDBJ whole genome shotgun (WGS) entry which is preliminary data.</text>
</comment>
<accession>A0A4S1CLK6</accession>
<keyword evidence="1" id="KW-0732">Signal</keyword>
<dbReference type="Pfam" id="PF11220">
    <property type="entry name" value="DUF3015"/>
    <property type="match status" value="1"/>
</dbReference>
<dbReference type="RefSeq" id="WP_135868454.1">
    <property type="nucleotide sequence ID" value="NZ_SRSC01000001.1"/>
</dbReference>
<dbReference type="AlphaFoldDB" id="A0A4S1CLK6"/>
<organism evidence="2 3">
    <name type="scientific">Geomonas terrae</name>
    <dbReference type="NCBI Taxonomy" id="2562681"/>
    <lineage>
        <taxon>Bacteria</taxon>
        <taxon>Pseudomonadati</taxon>
        <taxon>Thermodesulfobacteriota</taxon>
        <taxon>Desulfuromonadia</taxon>
        <taxon>Geobacterales</taxon>
        <taxon>Geobacteraceae</taxon>
        <taxon>Geomonas</taxon>
    </lineage>
</organism>
<sequence length="156" mass="16476">MKKILIAFVITLLSSASAFAAGQAHTNVGCGLGTMIFQNKADNSIILQAFQATTNGTSGSQTFGITSGTSECQQPSKIAQNEKLNQFVRANMDNLAKEIAMGKGETLDTFVEMLGVKGAEGDAFKTKLQANFSSIFTSDKIVMAEVIDNAVAVNNN</sequence>
<dbReference type="EMBL" id="SRSC01000001">
    <property type="protein sequence ID" value="TGU74116.1"/>
    <property type="molecule type" value="Genomic_DNA"/>
</dbReference>
<dbReference type="Proteomes" id="UP000306416">
    <property type="component" value="Unassembled WGS sequence"/>
</dbReference>
<proteinExistence type="predicted"/>
<dbReference type="InterPro" id="IPR021383">
    <property type="entry name" value="DUF3015"/>
</dbReference>
<evidence type="ECO:0000256" key="1">
    <source>
        <dbReference type="SAM" id="SignalP"/>
    </source>
</evidence>
<protein>
    <submittedName>
        <fullName evidence="2">DUF3015 domain-containing protein</fullName>
    </submittedName>
</protein>
<name>A0A4S1CLK6_9BACT</name>
<feature type="signal peptide" evidence="1">
    <location>
        <begin position="1"/>
        <end position="20"/>
    </location>
</feature>
<evidence type="ECO:0000313" key="3">
    <source>
        <dbReference type="Proteomes" id="UP000306416"/>
    </source>
</evidence>
<gene>
    <name evidence="2" type="ORF">E4633_01210</name>
</gene>
<reference evidence="2 3" key="1">
    <citation type="submission" date="2019-04" db="EMBL/GenBank/DDBJ databases">
        <title>Geobacter oryzae sp. nov., ferric-reducing bacteria isolated from paddy soil.</title>
        <authorList>
            <person name="Xu Z."/>
            <person name="Masuda Y."/>
            <person name="Itoh H."/>
            <person name="Senoo K."/>
        </authorList>
    </citation>
    <scope>NUCLEOTIDE SEQUENCE [LARGE SCALE GENOMIC DNA]</scope>
    <source>
        <strain evidence="2 3">Red111</strain>
    </source>
</reference>
<evidence type="ECO:0000313" key="2">
    <source>
        <dbReference type="EMBL" id="TGU74116.1"/>
    </source>
</evidence>